<protein>
    <recommendedName>
        <fullName evidence="14">Sodium/calcium exchanger protein-domain-containing protein</fullName>
    </recommendedName>
</protein>
<keyword evidence="13" id="KW-1185">Reference proteome</keyword>
<feature type="transmembrane region" description="Helical" evidence="9">
    <location>
        <begin position="85"/>
        <end position="104"/>
    </location>
</feature>
<evidence type="ECO:0000256" key="4">
    <source>
        <dbReference type="ARBA" id="ARBA00022692"/>
    </source>
</evidence>
<evidence type="ECO:0000256" key="1">
    <source>
        <dbReference type="ARBA" id="ARBA00004127"/>
    </source>
</evidence>
<evidence type="ECO:0000313" key="12">
    <source>
        <dbReference type="EMBL" id="RKO93175.1"/>
    </source>
</evidence>
<evidence type="ECO:0008006" key="14">
    <source>
        <dbReference type="Google" id="ProtNLM"/>
    </source>
</evidence>
<feature type="transmembrane region" description="Helical" evidence="9">
    <location>
        <begin position="484"/>
        <end position="511"/>
    </location>
</feature>
<accession>A0A4P9WLV5</accession>
<feature type="transmembrane region" description="Helical" evidence="9">
    <location>
        <begin position="257"/>
        <end position="279"/>
    </location>
</feature>
<dbReference type="InterPro" id="IPR004837">
    <property type="entry name" value="NaCa_Exmemb"/>
</dbReference>
<dbReference type="Pfam" id="PF01699">
    <property type="entry name" value="Na_Ca_ex"/>
    <property type="match status" value="1"/>
</dbReference>
<feature type="transmembrane region" description="Helical" evidence="9">
    <location>
        <begin position="517"/>
        <end position="539"/>
    </location>
</feature>
<dbReference type="InterPro" id="IPR004713">
    <property type="entry name" value="CaH_exchang"/>
</dbReference>
<comment type="subcellular location">
    <subcellularLocation>
        <location evidence="1">Endomembrane system</location>
        <topology evidence="1">Multi-pass membrane protein</topology>
    </subcellularLocation>
</comment>
<evidence type="ECO:0000256" key="7">
    <source>
        <dbReference type="ARBA" id="ARBA00023136"/>
    </source>
</evidence>
<dbReference type="AlphaFoldDB" id="A0A4P9WLV5"/>
<evidence type="ECO:0000313" key="13">
    <source>
        <dbReference type="Proteomes" id="UP000269721"/>
    </source>
</evidence>
<dbReference type="GO" id="GO:0015369">
    <property type="term" value="F:calcium:proton antiporter activity"/>
    <property type="evidence" value="ECO:0007669"/>
    <property type="project" value="TreeGrafter"/>
</dbReference>
<sequence length="630" mass="66473">INAAHPFGLRLWKPALYTKTRTIDAIAEDAIHAAPGPSLLTVSNVLWVFVFGAPLALLHLAVALLLAPFAIIGGACRGRGGCGALLPKLAMFLLWPFGSFVEFLPPPAPFPSDTTPLLSDDELPCTSPPPPLSPTLGSTPSLSTGRSPLLIRLIILATLAPVQLAVSGICFWLIATIPMAKLTYTLLKHLLRHPQQLSVGRPSARARGKIILCTHYAAGSEFFRFTVDGINVCFVSLLLFVVVTFADYFIVGHAPSVFQTLGALLSVVPLSYLIGMAVASISSETGVGVGCAINATFGSAIEILLYIFAILEGKQKVVQGAMIGSLLAGLLALPGVSMFTSGLKWKEIAINHKSAGVSSTMLLFATIATFTPTVFHTIYGGEQMRCAGECEAGEAACTCRMAALPIAEDPTYARATLPLSQVCAASLVLVYALGLWFTLRTHARRIYGGVRDDASSIASHEDDTADVGGDGHGAPTWSLAKSGLVLLVCTVAYSGIAEILVSCVDLILSSVHMSERVLGITLFAVMPCVVEFYNAIAFARSGNIALSLELGSAYALQATMLQIPAIVLFSAVAGPRGSFALVFPLMDVYATLTAVLLLSYTCVEGKATYLRGGILLALYGVFVSVYLFEP</sequence>
<feature type="region of interest" description="Disordered" evidence="8">
    <location>
        <begin position="119"/>
        <end position="141"/>
    </location>
</feature>
<evidence type="ECO:0000259" key="10">
    <source>
        <dbReference type="Pfam" id="PF01699"/>
    </source>
</evidence>
<evidence type="ECO:0000256" key="2">
    <source>
        <dbReference type="ARBA" id="ARBA00008170"/>
    </source>
</evidence>
<dbReference type="Gene3D" id="1.20.1420.30">
    <property type="entry name" value="NCX, central ion-binding region"/>
    <property type="match status" value="2"/>
</dbReference>
<dbReference type="PANTHER" id="PTHR31503">
    <property type="entry name" value="VACUOLAR CALCIUM ION TRANSPORTER"/>
    <property type="match status" value="1"/>
</dbReference>
<evidence type="ECO:0000256" key="5">
    <source>
        <dbReference type="ARBA" id="ARBA00022989"/>
    </source>
</evidence>
<keyword evidence="4 9" id="KW-0812">Transmembrane</keyword>
<dbReference type="GO" id="GO:0005774">
    <property type="term" value="C:vacuolar membrane"/>
    <property type="evidence" value="ECO:0007669"/>
    <property type="project" value="UniProtKB-ARBA"/>
</dbReference>
<gene>
    <name evidence="12" type="ORF">BDK51DRAFT_22651</name>
</gene>
<feature type="transmembrane region" description="Helical" evidence="9">
    <location>
        <begin position="45"/>
        <end position="73"/>
    </location>
</feature>
<feature type="transmembrane region" description="Helical" evidence="9">
    <location>
        <begin position="579"/>
        <end position="602"/>
    </location>
</feature>
<feature type="domain" description="Sodium/calcium exchanger membrane region" evidence="10">
    <location>
        <begin position="484"/>
        <end position="625"/>
    </location>
</feature>
<feature type="transmembrane region" description="Helical" evidence="9">
    <location>
        <begin position="230"/>
        <end position="251"/>
    </location>
</feature>
<dbReference type="InterPro" id="IPR005185">
    <property type="entry name" value="YccF"/>
</dbReference>
<feature type="transmembrane region" description="Helical" evidence="9">
    <location>
        <begin position="551"/>
        <end position="573"/>
    </location>
</feature>
<feature type="transmembrane region" description="Helical" evidence="9">
    <location>
        <begin position="317"/>
        <end position="343"/>
    </location>
</feature>
<keyword evidence="3" id="KW-0813">Transport</keyword>
<dbReference type="Proteomes" id="UP000269721">
    <property type="component" value="Unassembled WGS sequence"/>
</dbReference>
<feature type="non-terminal residue" evidence="12">
    <location>
        <position position="1"/>
    </location>
</feature>
<dbReference type="EMBL" id="KZ994345">
    <property type="protein sequence ID" value="RKO93175.1"/>
    <property type="molecule type" value="Genomic_DNA"/>
</dbReference>
<proteinExistence type="inferred from homology"/>
<keyword evidence="5 9" id="KW-1133">Transmembrane helix</keyword>
<feature type="transmembrane region" description="Helical" evidence="9">
    <location>
        <begin position="149"/>
        <end position="174"/>
    </location>
</feature>
<feature type="transmembrane region" description="Helical" evidence="9">
    <location>
        <begin position="291"/>
        <end position="311"/>
    </location>
</feature>
<evidence type="ECO:0000259" key="11">
    <source>
        <dbReference type="Pfam" id="PF03733"/>
    </source>
</evidence>
<dbReference type="InterPro" id="IPR044880">
    <property type="entry name" value="NCX_ion-bd_dom_sf"/>
</dbReference>
<evidence type="ECO:0000256" key="6">
    <source>
        <dbReference type="ARBA" id="ARBA00023065"/>
    </source>
</evidence>
<evidence type="ECO:0000256" key="9">
    <source>
        <dbReference type="SAM" id="Phobius"/>
    </source>
</evidence>
<evidence type="ECO:0000256" key="3">
    <source>
        <dbReference type="ARBA" id="ARBA00022448"/>
    </source>
</evidence>
<dbReference type="OrthoDB" id="16982at2759"/>
<keyword evidence="6" id="KW-0406">Ion transport</keyword>
<organism evidence="12 13">
    <name type="scientific">Blyttiomyces helicus</name>
    <dbReference type="NCBI Taxonomy" id="388810"/>
    <lineage>
        <taxon>Eukaryota</taxon>
        <taxon>Fungi</taxon>
        <taxon>Fungi incertae sedis</taxon>
        <taxon>Chytridiomycota</taxon>
        <taxon>Chytridiomycota incertae sedis</taxon>
        <taxon>Chytridiomycetes</taxon>
        <taxon>Chytridiomycetes incertae sedis</taxon>
        <taxon>Blyttiomyces</taxon>
    </lineage>
</organism>
<reference evidence="13" key="1">
    <citation type="journal article" date="2018" name="Nat. Microbiol.">
        <title>Leveraging single-cell genomics to expand the fungal tree of life.</title>
        <authorList>
            <person name="Ahrendt S.R."/>
            <person name="Quandt C.A."/>
            <person name="Ciobanu D."/>
            <person name="Clum A."/>
            <person name="Salamov A."/>
            <person name="Andreopoulos B."/>
            <person name="Cheng J.F."/>
            <person name="Woyke T."/>
            <person name="Pelin A."/>
            <person name="Henrissat B."/>
            <person name="Reynolds N.K."/>
            <person name="Benny G.L."/>
            <person name="Smith M.E."/>
            <person name="James T.Y."/>
            <person name="Grigoriev I.V."/>
        </authorList>
    </citation>
    <scope>NUCLEOTIDE SEQUENCE [LARGE SCALE GENOMIC DNA]</scope>
</reference>
<dbReference type="GO" id="GO:0006874">
    <property type="term" value="P:intracellular calcium ion homeostasis"/>
    <property type="evidence" value="ECO:0007669"/>
    <property type="project" value="TreeGrafter"/>
</dbReference>
<feature type="domain" description="Inner membrane component" evidence="11">
    <location>
        <begin position="43"/>
        <end position="98"/>
    </location>
</feature>
<feature type="transmembrane region" description="Helical" evidence="9">
    <location>
        <begin position="355"/>
        <end position="375"/>
    </location>
</feature>
<dbReference type="GO" id="GO:0012505">
    <property type="term" value="C:endomembrane system"/>
    <property type="evidence" value="ECO:0007669"/>
    <property type="project" value="UniProtKB-SubCell"/>
</dbReference>
<keyword evidence="7 9" id="KW-0472">Membrane</keyword>
<comment type="similarity">
    <text evidence="2">Belongs to the Ca(2+):cation antiporter (CaCA) (TC 2.A.19) family.</text>
</comment>
<feature type="transmembrane region" description="Helical" evidence="9">
    <location>
        <begin position="419"/>
        <end position="439"/>
    </location>
</feature>
<dbReference type="PANTHER" id="PTHR31503:SF10">
    <property type="entry name" value="VNX1 PROTEIN"/>
    <property type="match status" value="1"/>
</dbReference>
<dbReference type="Pfam" id="PF03733">
    <property type="entry name" value="YccF"/>
    <property type="match status" value="1"/>
</dbReference>
<feature type="transmembrane region" description="Helical" evidence="9">
    <location>
        <begin position="609"/>
        <end position="628"/>
    </location>
</feature>
<name>A0A4P9WLV5_9FUNG</name>
<evidence type="ECO:0000256" key="8">
    <source>
        <dbReference type="SAM" id="MobiDB-lite"/>
    </source>
</evidence>